<evidence type="ECO:0000259" key="9">
    <source>
        <dbReference type="Pfam" id="PF01431"/>
    </source>
</evidence>
<dbReference type="InterPro" id="IPR024079">
    <property type="entry name" value="MetalloPept_cat_dom_sf"/>
</dbReference>
<keyword evidence="6" id="KW-0378">Hydrolase</keyword>
<keyword evidence="12" id="KW-1185">Reference proteome</keyword>
<evidence type="ECO:0000313" key="11">
    <source>
        <dbReference type="EMBL" id="KAL1123319.1"/>
    </source>
</evidence>
<evidence type="ECO:0000256" key="6">
    <source>
        <dbReference type="ARBA" id="ARBA00022801"/>
    </source>
</evidence>
<dbReference type="PROSITE" id="PS51885">
    <property type="entry name" value="NEPRILYSIN"/>
    <property type="match status" value="1"/>
</dbReference>
<comment type="subcellular location">
    <subcellularLocation>
        <location evidence="2">Cell membrane</location>
        <topology evidence="2">Single-pass type II membrane protein</topology>
    </subcellularLocation>
</comment>
<evidence type="ECO:0000256" key="2">
    <source>
        <dbReference type="ARBA" id="ARBA00004401"/>
    </source>
</evidence>
<evidence type="ECO:0000256" key="7">
    <source>
        <dbReference type="ARBA" id="ARBA00022833"/>
    </source>
</evidence>
<dbReference type="InterPro" id="IPR018497">
    <property type="entry name" value="Peptidase_M13_C"/>
</dbReference>
<dbReference type="InterPro" id="IPR000718">
    <property type="entry name" value="Peptidase_M13"/>
</dbReference>
<keyword evidence="8" id="KW-0482">Metalloprotease</keyword>
<evidence type="ECO:0000256" key="5">
    <source>
        <dbReference type="ARBA" id="ARBA00022723"/>
    </source>
</evidence>
<keyword evidence="7" id="KW-0862">Zinc</keyword>
<gene>
    <name evidence="11" type="ORF">AAG570_002405</name>
</gene>
<evidence type="ECO:0000313" key="12">
    <source>
        <dbReference type="Proteomes" id="UP001558652"/>
    </source>
</evidence>
<dbReference type="AlphaFoldDB" id="A0ABD0Y9H8"/>
<dbReference type="SUPFAM" id="SSF55486">
    <property type="entry name" value="Metalloproteases ('zincins'), catalytic domain"/>
    <property type="match status" value="1"/>
</dbReference>
<comment type="similarity">
    <text evidence="3">Belongs to the peptidase M13 family.</text>
</comment>
<keyword evidence="5" id="KW-0479">Metal-binding</keyword>
<protein>
    <recommendedName>
        <fullName evidence="13">Endothelin-converting enzyme 1</fullName>
    </recommendedName>
</protein>
<comment type="caution">
    <text evidence="11">The sequence shown here is derived from an EMBL/GenBank/DDBJ whole genome shotgun (WGS) entry which is preliminary data.</text>
</comment>
<dbReference type="GO" id="GO:0046872">
    <property type="term" value="F:metal ion binding"/>
    <property type="evidence" value="ECO:0007669"/>
    <property type="project" value="UniProtKB-KW"/>
</dbReference>
<evidence type="ECO:0000256" key="3">
    <source>
        <dbReference type="ARBA" id="ARBA00007357"/>
    </source>
</evidence>
<dbReference type="Proteomes" id="UP001558652">
    <property type="component" value="Unassembled WGS sequence"/>
</dbReference>
<dbReference type="CDD" id="cd08662">
    <property type="entry name" value="M13"/>
    <property type="match status" value="1"/>
</dbReference>
<dbReference type="PANTHER" id="PTHR11733:SF167">
    <property type="entry name" value="FI17812P1-RELATED"/>
    <property type="match status" value="1"/>
</dbReference>
<dbReference type="GO" id="GO:0008237">
    <property type="term" value="F:metallopeptidase activity"/>
    <property type="evidence" value="ECO:0007669"/>
    <property type="project" value="UniProtKB-KW"/>
</dbReference>
<comment type="cofactor">
    <cofactor evidence="1">
        <name>Zn(2+)</name>
        <dbReference type="ChEBI" id="CHEBI:29105"/>
    </cofactor>
</comment>
<dbReference type="EMBL" id="JBFDAA010000012">
    <property type="protein sequence ID" value="KAL1123319.1"/>
    <property type="molecule type" value="Genomic_DNA"/>
</dbReference>
<evidence type="ECO:0000256" key="1">
    <source>
        <dbReference type="ARBA" id="ARBA00001947"/>
    </source>
</evidence>
<dbReference type="Gene3D" id="3.40.390.10">
    <property type="entry name" value="Collagenase (Catalytic Domain)"/>
    <property type="match status" value="1"/>
</dbReference>
<dbReference type="Gene3D" id="1.10.1380.10">
    <property type="entry name" value="Neutral endopeptidase , domain2"/>
    <property type="match status" value="1"/>
</dbReference>
<evidence type="ECO:0000259" key="10">
    <source>
        <dbReference type="Pfam" id="PF05649"/>
    </source>
</evidence>
<dbReference type="Pfam" id="PF05649">
    <property type="entry name" value="Peptidase_M13_N"/>
    <property type="match status" value="1"/>
</dbReference>
<accession>A0ABD0Y9H8</accession>
<dbReference type="PRINTS" id="PR00786">
    <property type="entry name" value="NEPRILYSIN"/>
</dbReference>
<name>A0ABD0Y9H8_9HEMI</name>
<feature type="domain" description="Peptidase M13 C-terminal" evidence="9">
    <location>
        <begin position="392"/>
        <end position="594"/>
    </location>
</feature>
<dbReference type="GO" id="GO:0006508">
    <property type="term" value="P:proteolysis"/>
    <property type="evidence" value="ECO:0007669"/>
    <property type="project" value="UniProtKB-KW"/>
</dbReference>
<evidence type="ECO:0000256" key="8">
    <source>
        <dbReference type="ARBA" id="ARBA00023049"/>
    </source>
</evidence>
<reference evidence="11 12" key="1">
    <citation type="submission" date="2024-07" db="EMBL/GenBank/DDBJ databases">
        <title>Chromosome-level genome assembly of the water stick insect Ranatra chinensis (Heteroptera: Nepidae).</title>
        <authorList>
            <person name="Liu X."/>
        </authorList>
    </citation>
    <scope>NUCLEOTIDE SEQUENCE [LARGE SCALE GENOMIC DNA]</scope>
    <source>
        <strain evidence="11">Cailab_2021Rc</strain>
        <tissue evidence="11">Muscle</tissue>
    </source>
</reference>
<keyword evidence="4" id="KW-0645">Protease</keyword>
<dbReference type="Pfam" id="PF01431">
    <property type="entry name" value="Peptidase_M13"/>
    <property type="match status" value="1"/>
</dbReference>
<organism evidence="11 12">
    <name type="scientific">Ranatra chinensis</name>
    <dbReference type="NCBI Taxonomy" id="642074"/>
    <lineage>
        <taxon>Eukaryota</taxon>
        <taxon>Metazoa</taxon>
        <taxon>Ecdysozoa</taxon>
        <taxon>Arthropoda</taxon>
        <taxon>Hexapoda</taxon>
        <taxon>Insecta</taxon>
        <taxon>Pterygota</taxon>
        <taxon>Neoptera</taxon>
        <taxon>Paraneoptera</taxon>
        <taxon>Hemiptera</taxon>
        <taxon>Heteroptera</taxon>
        <taxon>Panheteroptera</taxon>
        <taxon>Nepomorpha</taxon>
        <taxon>Nepidae</taxon>
        <taxon>Ranatrinae</taxon>
        <taxon>Ranatra</taxon>
    </lineage>
</organism>
<dbReference type="GO" id="GO:0005886">
    <property type="term" value="C:plasma membrane"/>
    <property type="evidence" value="ECO:0007669"/>
    <property type="project" value="UniProtKB-SubCell"/>
</dbReference>
<sequence length="596" mass="68483">MSCMDVNETIESLDGQPMLDLLKAVGGWSIAGDFDLSGWSLQQKLHKLQNRYNMGGLFSWAVQEDDRNSSLHIIQVDQGGLTLPTRDMYLNTTSNEKILHAYLEYMTEIGVLLGGERNTTRDMMKEVIEFETRLAEITVPADERRDEEKLYNNMAIAQLQELAPFINWLEYFTDALRVVQRKITDKGRVVVFAPKYLSNLTTIIEEYSNSTEGKIILNNYLVWQTVRSLTACLSKPFRDAYKVLRKALVGAEGGEEPWRYCVTDTNNVLGFAVGAMYVREVFRGDSKAKAEEMINNLRTAFKENLKELSWMDDETRQLAESKADAITDMIGFPDYILDPRQLDEKYKELEVSEHKYFLNNIHANQYNLKQNLKKLGQPVNKTRWNMTPPTVNAYYTPTRNQIAFPAGILQAPFYDVKQQQALNYGAMGVVMGHELTHAFDDQGREYDKYGNLHQWWNNKTIERFKKQTECVVKQYSNYYMNGKRINGKQTLGENIADNGGLKAAYRAYADWVKRYQEELPLPALNLTHKQLFFLSFAQVWCSASTEEATNLQVEKDAHATPKYRVIGSLSNLPEFAKDFNCPPGSNMNPRDKCVVW</sequence>
<dbReference type="PANTHER" id="PTHR11733">
    <property type="entry name" value="ZINC METALLOPROTEASE FAMILY M13 NEPRILYSIN-RELATED"/>
    <property type="match status" value="1"/>
</dbReference>
<dbReference type="InterPro" id="IPR042089">
    <property type="entry name" value="Peptidase_M13_dom_2"/>
</dbReference>
<dbReference type="InterPro" id="IPR008753">
    <property type="entry name" value="Peptidase_M13_N"/>
</dbReference>
<proteinExistence type="inferred from homology"/>
<evidence type="ECO:0000256" key="4">
    <source>
        <dbReference type="ARBA" id="ARBA00022670"/>
    </source>
</evidence>
<evidence type="ECO:0008006" key="13">
    <source>
        <dbReference type="Google" id="ProtNLM"/>
    </source>
</evidence>
<feature type="domain" description="Peptidase M13 N-terminal" evidence="10">
    <location>
        <begin position="2"/>
        <end position="333"/>
    </location>
</feature>